<accession>A0A923SBL8</accession>
<dbReference type="AlphaFoldDB" id="A0A923SBL8"/>
<proteinExistence type="predicted"/>
<name>A0A923SBL8_9BURK</name>
<protein>
    <submittedName>
        <fullName evidence="2">Hemerythrin domain-containing protein</fullName>
    </submittedName>
</protein>
<dbReference type="RefSeq" id="WP_187076771.1">
    <property type="nucleotide sequence ID" value="NZ_JACORT010000005.1"/>
</dbReference>
<comment type="caution">
    <text evidence="2">The sequence shown here is derived from an EMBL/GenBank/DDBJ whole genome shotgun (WGS) entry which is preliminary data.</text>
</comment>
<evidence type="ECO:0000313" key="3">
    <source>
        <dbReference type="Proteomes" id="UP000608513"/>
    </source>
</evidence>
<dbReference type="Gene3D" id="1.20.120.520">
    <property type="entry name" value="nmb1532 protein domain like"/>
    <property type="match status" value="1"/>
</dbReference>
<feature type="domain" description="Hemerythrin-like" evidence="1">
    <location>
        <begin position="15"/>
        <end position="153"/>
    </location>
</feature>
<reference evidence="2" key="1">
    <citation type="submission" date="2020-08" db="EMBL/GenBank/DDBJ databases">
        <title>Ramlibacter sp. USB13 16S ribosomal RNA gene genome sequencing and assembly.</title>
        <authorList>
            <person name="Kang M."/>
        </authorList>
    </citation>
    <scope>NUCLEOTIDE SEQUENCE</scope>
    <source>
        <strain evidence="2">USB13</strain>
    </source>
</reference>
<organism evidence="2 3">
    <name type="scientific">Ramlibacter cellulosilyticus</name>
    <dbReference type="NCBI Taxonomy" id="2764187"/>
    <lineage>
        <taxon>Bacteria</taxon>
        <taxon>Pseudomonadati</taxon>
        <taxon>Pseudomonadota</taxon>
        <taxon>Betaproteobacteria</taxon>
        <taxon>Burkholderiales</taxon>
        <taxon>Comamonadaceae</taxon>
        <taxon>Ramlibacter</taxon>
    </lineage>
</organism>
<evidence type="ECO:0000313" key="2">
    <source>
        <dbReference type="EMBL" id="MBC5784031.1"/>
    </source>
</evidence>
<evidence type="ECO:0000259" key="1">
    <source>
        <dbReference type="Pfam" id="PF01814"/>
    </source>
</evidence>
<dbReference type="Proteomes" id="UP000608513">
    <property type="component" value="Unassembled WGS sequence"/>
</dbReference>
<gene>
    <name evidence="2" type="ORF">H8N03_13855</name>
</gene>
<dbReference type="EMBL" id="JACORT010000005">
    <property type="protein sequence ID" value="MBC5784031.1"/>
    <property type="molecule type" value="Genomic_DNA"/>
</dbReference>
<dbReference type="Pfam" id="PF01814">
    <property type="entry name" value="Hemerythrin"/>
    <property type="match status" value="1"/>
</dbReference>
<keyword evidence="3" id="KW-1185">Reference proteome</keyword>
<dbReference type="InterPro" id="IPR012312">
    <property type="entry name" value="Hemerythrin-like"/>
</dbReference>
<sequence>MKTQAATPVLAGAPLRQFRGAHSGILSGLAGLEQLPALATAAERARETAAATLDLFDRVVRGHHGDEEETLFDAVQRSCRGAEERQQVEDFVVLLTAQHRQIEALWDKLRPAVVRIAAGKPANELLFGAEVDRLVSLYEEHAHREEEGFLPLADAILRRDGNHMAALDIALHLRHAPLPRAYI</sequence>